<comment type="subcellular location">
    <subcellularLocation>
        <location evidence="1">Cytoplasm</location>
    </subcellularLocation>
</comment>
<evidence type="ECO:0000256" key="6">
    <source>
        <dbReference type="SAM" id="MobiDB-lite"/>
    </source>
</evidence>
<dbReference type="FunFam" id="3.90.190.10:FF:000035">
    <property type="entry name" value="Tyrosine phosphatase, putative"/>
    <property type="match status" value="1"/>
</dbReference>
<keyword evidence="8" id="KW-1185">Reference proteome</keyword>
<dbReference type="SUPFAM" id="SSF52799">
    <property type="entry name" value="(Phosphotyrosine protein) phosphatases II"/>
    <property type="match status" value="1"/>
</dbReference>
<feature type="region of interest" description="Disordered" evidence="6">
    <location>
        <begin position="26"/>
        <end position="48"/>
    </location>
</feature>
<dbReference type="GO" id="GO:0008486">
    <property type="term" value="F:diphosphoinositol-polyphosphate diphosphatase activity"/>
    <property type="evidence" value="ECO:0007669"/>
    <property type="project" value="UniProtKB-EC"/>
</dbReference>
<dbReference type="AlphaFoldDB" id="A0A7I8JDR7"/>
<sequence length="239" mass="26588">MIVEMVEEARSMLVLEEVTVEDLVDVGSDKKGGGRRGDDTKEAAAGRVDSEECLAPPANFAMVDYGIYRSGSPSRLTSAISIPSASGPLCERCYSVLYLCPEPYPEANADYVRSRGIRLCQFGIDGSKEPFVKISKDTMMHALRVLLDVRNHPILIHCKRGKHRTGCLVGCFRKLQSWCLASVFEEYQRHAAAKTRVSDLRFIEAFDISSMSQCLLGAIYRYHGLGSRARRLGYHENSS</sequence>
<evidence type="ECO:0000256" key="2">
    <source>
        <dbReference type="ARBA" id="ARBA00022490"/>
    </source>
</evidence>
<organism evidence="7">
    <name type="scientific">Spirodela intermedia</name>
    <name type="common">Intermediate duckweed</name>
    <dbReference type="NCBI Taxonomy" id="51605"/>
    <lineage>
        <taxon>Eukaryota</taxon>
        <taxon>Viridiplantae</taxon>
        <taxon>Streptophyta</taxon>
        <taxon>Embryophyta</taxon>
        <taxon>Tracheophyta</taxon>
        <taxon>Spermatophyta</taxon>
        <taxon>Magnoliopsida</taxon>
        <taxon>Liliopsida</taxon>
        <taxon>Araceae</taxon>
        <taxon>Lemnoideae</taxon>
        <taxon>Spirodela</taxon>
    </lineage>
</organism>
<dbReference type="PROSITE" id="PS00383">
    <property type="entry name" value="TYR_PHOSPHATASE_1"/>
    <property type="match status" value="1"/>
</dbReference>
<dbReference type="InterPro" id="IPR029021">
    <property type="entry name" value="Prot-tyrosine_phosphatase-like"/>
</dbReference>
<comment type="catalytic activity">
    <reaction evidence="4">
        <text>3,5-bis(diphospho)-1D-myo-inositol 1,2,4,6-tetrakisphosphate + H2O = 3-diphospho-1D-myo-inositol 1,2,4,5,6-pentakisphosphate + phosphate + 2 H(+)</text>
        <dbReference type="Rhea" id="RHEA:56312"/>
        <dbReference type="ChEBI" id="CHEBI:15377"/>
        <dbReference type="ChEBI" id="CHEBI:15378"/>
        <dbReference type="ChEBI" id="CHEBI:43474"/>
        <dbReference type="ChEBI" id="CHEBI:140372"/>
        <dbReference type="ChEBI" id="CHEBI:140374"/>
        <dbReference type="EC" id="3.6.1.52"/>
    </reaction>
    <physiologicalReaction direction="left-to-right" evidence="4">
        <dbReference type="Rhea" id="RHEA:56313"/>
    </physiologicalReaction>
</comment>
<comment type="catalytic activity">
    <reaction evidence="5">
        <text>6-diphospho-1D-myo-inositol pentakisphosphate + H2O = 1D-myo-inositol hexakisphosphate + phosphate + H(+)</text>
        <dbReference type="Rhea" id="RHEA:79703"/>
        <dbReference type="ChEBI" id="CHEBI:15377"/>
        <dbReference type="ChEBI" id="CHEBI:15378"/>
        <dbReference type="ChEBI" id="CHEBI:43474"/>
        <dbReference type="ChEBI" id="CHEBI:58130"/>
        <dbReference type="ChEBI" id="CHEBI:230534"/>
        <dbReference type="EC" id="3.6.1.52"/>
    </reaction>
    <physiologicalReaction direction="left-to-right" evidence="5">
        <dbReference type="Rhea" id="RHEA:79704"/>
    </physiologicalReaction>
</comment>
<dbReference type="PANTHER" id="PTHR31126">
    <property type="entry name" value="TYROSINE-PROTEIN PHOSPHATASE"/>
    <property type="match status" value="1"/>
</dbReference>
<evidence type="ECO:0000256" key="5">
    <source>
        <dbReference type="ARBA" id="ARBA00048424"/>
    </source>
</evidence>
<proteinExistence type="predicted"/>
<evidence type="ECO:0000256" key="3">
    <source>
        <dbReference type="ARBA" id="ARBA00022801"/>
    </source>
</evidence>
<evidence type="ECO:0000256" key="1">
    <source>
        <dbReference type="ARBA" id="ARBA00004496"/>
    </source>
</evidence>
<evidence type="ECO:0000313" key="8">
    <source>
        <dbReference type="Proteomes" id="UP001189122"/>
    </source>
</evidence>
<keyword evidence="2" id="KW-0963">Cytoplasm</keyword>
<evidence type="ECO:0000313" key="7">
    <source>
        <dbReference type="EMBL" id="CAA2628914.1"/>
    </source>
</evidence>
<keyword evidence="3" id="KW-0378">Hydrolase</keyword>
<dbReference type="GO" id="GO:0016791">
    <property type="term" value="F:phosphatase activity"/>
    <property type="evidence" value="ECO:0007669"/>
    <property type="project" value="InterPro"/>
</dbReference>
<dbReference type="InterPro" id="IPR016130">
    <property type="entry name" value="Tyr_Pase_AS"/>
</dbReference>
<protein>
    <submittedName>
        <fullName evidence="7">Uncharacterized protein</fullName>
    </submittedName>
</protein>
<dbReference type="Pfam" id="PF03162">
    <property type="entry name" value="Y_phosphatase2"/>
    <property type="match status" value="1"/>
</dbReference>
<dbReference type="EMBL" id="LR743598">
    <property type="protein sequence ID" value="CAA2628914.1"/>
    <property type="molecule type" value="Genomic_DNA"/>
</dbReference>
<evidence type="ECO:0000256" key="4">
    <source>
        <dbReference type="ARBA" id="ARBA00047562"/>
    </source>
</evidence>
<gene>
    <name evidence="7" type="ORF">SI7747_11014555</name>
</gene>
<dbReference type="Gene3D" id="3.90.190.10">
    <property type="entry name" value="Protein tyrosine phosphatase superfamily"/>
    <property type="match status" value="1"/>
</dbReference>
<reference evidence="7 8" key="1">
    <citation type="submission" date="2019-12" db="EMBL/GenBank/DDBJ databases">
        <authorList>
            <person name="Scholz U."/>
            <person name="Mascher M."/>
            <person name="Fiebig A."/>
        </authorList>
    </citation>
    <scope>NUCLEOTIDE SEQUENCE</scope>
</reference>
<dbReference type="GO" id="GO:0005737">
    <property type="term" value="C:cytoplasm"/>
    <property type="evidence" value="ECO:0007669"/>
    <property type="project" value="UniProtKB-SubCell"/>
</dbReference>
<dbReference type="PRINTS" id="PR01911">
    <property type="entry name" value="PFDSPHPHTASE"/>
</dbReference>
<accession>A0A7I8JDR7</accession>
<feature type="compositionally biased region" description="Basic and acidic residues" evidence="6">
    <location>
        <begin position="27"/>
        <end position="48"/>
    </location>
</feature>
<name>A0A7I8JDR7_SPIIN</name>
<dbReference type="PANTHER" id="PTHR31126:SF46">
    <property type="entry name" value="TYROSINE-PROTEIN PHOSPHATASE DSP5"/>
    <property type="match status" value="1"/>
</dbReference>
<dbReference type="Proteomes" id="UP001189122">
    <property type="component" value="Unassembled WGS sequence"/>
</dbReference>
<dbReference type="EMBL" id="CACRZD030000011">
    <property type="protein sequence ID" value="CAA6668161.1"/>
    <property type="molecule type" value="Genomic_DNA"/>
</dbReference>
<dbReference type="InterPro" id="IPR004861">
    <property type="entry name" value="Siw14-like"/>
</dbReference>
<dbReference type="InterPro" id="IPR020428">
    <property type="entry name" value="PFA-DSPs"/>
</dbReference>